<proteinExistence type="predicted"/>
<evidence type="ECO:0000313" key="2">
    <source>
        <dbReference type="Proteomes" id="UP001213000"/>
    </source>
</evidence>
<organism evidence="1 2">
    <name type="scientific">Leucocoprinus birnbaumii</name>
    <dbReference type="NCBI Taxonomy" id="56174"/>
    <lineage>
        <taxon>Eukaryota</taxon>
        <taxon>Fungi</taxon>
        <taxon>Dikarya</taxon>
        <taxon>Basidiomycota</taxon>
        <taxon>Agaricomycotina</taxon>
        <taxon>Agaricomycetes</taxon>
        <taxon>Agaricomycetidae</taxon>
        <taxon>Agaricales</taxon>
        <taxon>Agaricineae</taxon>
        <taxon>Agaricaceae</taxon>
        <taxon>Leucocoprinus</taxon>
    </lineage>
</organism>
<reference evidence="1" key="1">
    <citation type="submission" date="2022-07" db="EMBL/GenBank/DDBJ databases">
        <title>Genome Sequence of Leucocoprinus birnbaumii.</title>
        <authorList>
            <person name="Buettner E."/>
        </authorList>
    </citation>
    <scope>NUCLEOTIDE SEQUENCE</scope>
    <source>
        <strain evidence="1">VT141</strain>
    </source>
</reference>
<dbReference type="Proteomes" id="UP001213000">
    <property type="component" value="Unassembled WGS sequence"/>
</dbReference>
<evidence type="ECO:0000313" key="1">
    <source>
        <dbReference type="EMBL" id="KAJ3571178.1"/>
    </source>
</evidence>
<accession>A0AAD5YSD2</accession>
<dbReference type="Pfam" id="PF18759">
    <property type="entry name" value="Plavaka"/>
    <property type="match status" value="1"/>
</dbReference>
<gene>
    <name evidence="1" type="ORF">NP233_g3927</name>
</gene>
<comment type="caution">
    <text evidence="1">The sequence shown here is derived from an EMBL/GenBank/DDBJ whole genome shotgun (WGS) entry which is preliminary data.</text>
</comment>
<keyword evidence="2" id="KW-1185">Reference proteome</keyword>
<protein>
    <submittedName>
        <fullName evidence="1">Uncharacterized protein</fullName>
    </submittedName>
</protein>
<sequence>MPKVVYPYTQLSAASSDNNSGCILNNGVYIQKHPIISGLPHNANGKCLGLNPPPPPPLPPPQKPASYPFNNASEFELGDFLFKQAQMSGGDITKLMDHWCSYNANWFSHNTSPFKNADHLHGLIDTIPHGDIPWQGATVSYSGPQPANPAPWMEKTYEIWYCDPLAVLEAQIANPAFANHINWSPKCVCDARGIQQFKDLMSGQWAWEQADKLAKSPMNHGTTFAPIVLSSNKTTVSVATGQNNFYPVYASLGNISNEMQCAHEDGMTLIAFLAIPKTNKTHEQVLMSSDDMLFHDSLSVILCSLKPFMETPKLTPCGHGYYHRILYGIGPYIADYPEQCLLTGVTNGWCTAETQGSQQWP</sequence>
<dbReference type="EMBL" id="JANIEX010000198">
    <property type="protein sequence ID" value="KAJ3571178.1"/>
    <property type="molecule type" value="Genomic_DNA"/>
</dbReference>
<name>A0AAD5YSD2_9AGAR</name>
<dbReference type="InterPro" id="IPR041078">
    <property type="entry name" value="Plavaka"/>
</dbReference>
<dbReference type="AlphaFoldDB" id="A0AAD5YSD2"/>